<dbReference type="InterPro" id="IPR002347">
    <property type="entry name" value="SDR_fam"/>
</dbReference>
<dbReference type="PRINTS" id="PR00081">
    <property type="entry name" value="GDHRDH"/>
</dbReference>
<dbReference type="PANTHER" id="PTHR42760">
    <property type="entry name" value="SHORT-CHAIN DEHYDROGENASES/REDUCTASES FAMILY MEMBER"/>
    <property type="match status" value="1"/>
</dbReference>
<evidence type="ECO:0008006" key="5">
    <source>
        <dbReference type="Google" id="ProtNLM"/>
    </source>
</evidence>
<gene>
    <name evidence="3" type="ORF">A3F00_02265</name>
</gene>
<dbReference type="AlphaFoldDB" id="A0A1F5KCY1"/>
<evidence type="ECO:0000313" key="3">
    <source>
        <dbReference type="EMBL" id="OGE38797.1"/>
    </source>
</evidence>
<name>A0A1F5KCY1_9BACT</name>
<accession>A0A1F5KCY1</accession>
<dbReference type="CDD" id="cd05233">
    <property type="entry name" value="SDR_c"/>
    <property type="match status" value="1"/>
</dbReference>
<dbReference type="EMBL" id="MFDE01000011">
    <property type="protein sequence ID" value="OGE38797.1"/>
    <property type="molecule type" value="Genomic_DNA"/>
</dbReference>
<dbReference type="GO" id="GO:0016616">
    <property type="term" value="F:oxidoreductase activity, acting on the CH-OH group of donors, NAD or NADP as acceptor"/>
    <property type="evidence" value="ECO:0007669"/>
    <property type="project" value="TreeGrafter"/>
</dbReference>
<keyword evidence="2" id="KW-0560">Oxidoreductase</keyword>
<reference evidence="3 4" key="1">
    <citation type="journal article" date="2016" name="Nat. Commun.">
        <title>Thousands of microbial genomes shed light on interconnected biogeochemical processes in an aquifer system.</title>
        <authorList>
            <person name="Anantharaman K."/>
            <person name="Brown C.T."/>
            <person name="Hug L.A."/>
            <person name="Sharon I."/>
            <person name="Castelle C.J."/>
            <person name="Probst A.J."/>
            <person name="Thomas B.C."/>
            <person name="Singh A."/>
            <person name="Wilkins M.J."/>
            <person name="Karaoz U."/>
            <person name="Brodie E.L."/>
            <person name="Williams K.H."/>
            <person name="Hubbard S.S."/>
            <person name="Banfield J.F."/>
        </authorList>
    </citation>
    <scope>NUCLEOTIDE SEQUENCE [LARGE SCALE GENOMIC DNA]</scope>
</reference>
<dbReference type="Gene3D" id="3.40.50.720">
    <property type="entry name" value="NAD(P)-binding Rossmann-like Domain"/>
    <property type="match status" value="1"/>
</dbReference>
<dbReference type="PRINTS" id="PR00080">
    <property type="entry name" value="SDRFAMILY"/>
</dbReference>
<evidence type="ECO:0000256" key="2">
    <source>
        <dbReference type="ARBA" id="ARBA00023002"/>
    </source>
</evidence>
<protein>
    <recommendedName>
        <fullName evidence="5">3-oxoacyl-ACP reductase</fullName>
    </recommendedName>
</protein>
<organism evidence="3 4">
    <name type="scientific">Candidatus Daviesbacteria bacterium RIFCSPHIGHO2_12_FULL_37_11</name>
    <dbReference type="NCBI Taxonomy" id="1797777"/>
    <lineage>
        <taxon>Bacteria</taxon>
        <taxon>Candidatus Daviesiibacteriota</taxon>
    </lineage>
</organism>
<comment type="similarity">
    <text evidence="1">Belongs to the short-chain dehydrogenases/reductases (SDR) family.</text>
</comment>
<comment type="caution">
    <text evidence="3">The sequence shown here is derived from an EMBL/GenBank/DDBJ whole genome shotgun (WGS) entry which is preliminary data.</text>
</comment>
<dbReference type="Pfam" id="PF13561">
    <property type="entry name" value="adh_short_C2"/>
    <property type="match status" value="1"/>
</dbReference>
<sequence length="277" mass="30064">GGNKGIGRATVHRLAQEGALEVIILSRSSADEAIVQIDPFNTKGFWIACDLSDESSTAHAAEQVKKEVEAIGKRIKGLVNNAGITEKDLGSRGILYDFIGREHIEKMFQTNYIGPRMLTAHLLRRDLFDHAEPDTEPFVDQVPSIVNISSVRGKNWVMMGADYDASKAAVITWTKSITASVFQEYGYFIKANVVCPGFITTEMTDDIPPRLAAILKYSTPLRRFGTPEEVAAEVANLCSVDTGFTTGDVRSMDGGLGGGVSPSMLLYEAGVDFPKKG</sequence>
<dbReference type="SUPFAM" id="SSF51735">
    <property type="entry name" value="NAD(P)-binding Rossmann-fold domains"/>
    <property type="match status" value="1"/>
</dbReference>
<dbReference type="Proteomes" id="UP000176527">
    <property type="component" value="Unassembled WGS sequence"/>
</dbReference>
<evidence type="ECO:0000256" key="1">
    <source>
        <dbReference type="ARBA" id="ARBA00006484"/>
    </source>
</evidence>
<dbReference type="InterPro" id="IPR036291">
    <property type="entry name" value="NAD(P)-bd_dom_sf"/>
</dbReference>
<dbReference type="PANTHER" id="PTHR42760:SF133">
    <property type="entry name" value="3-OXOACYL-[ACYL-CARRIER-PROTEIN] REDUCTASE"/>
    <property type="match status" value="1"/>
</dbReference>
<feature type="non-terminal residue" evidence="3">
    <location>
        <position position="1"/>
    </location>
</feature>
<evidence type="ECO:0000313" key="4">
    <source>
        <dbReference type="Proteomes" id="UP000176527"/>
    </source>
</evidence>
<proteinExistence type="inferred from homology"/>